<feature type="compositionally biased region" description="Basic and acidic residues" evidence="2">
    <location>
        <begin position="267"/>
        <end position="280"/>
    </location>
</feature>
<reference evidence="4" key="1">
    <citation type="submission" date="2025-08" db="UniProtKB">
        <authorList>
            <consortium name="RefSeq"/>
        </authorList>
    </citation>
    <scope>IDENTIFICATION</scope>
</reference>
<feature type="coiled-coil region" evidence="1">
    <location>
        <begin position="457"/>
        <end position="533"/>
    </location>
</feature>
<dbReference type="InterPro" id="IPR038810">
    <property type="entry name" value="CNTLN"/>
</dbReference>
<sequence>MQEALGRRSRSLSPGSSSRAAAEGEATIQRLQELLALKTEENEVLRKAHEKRQERLRLIQASYKTLREQLRVAEEAQGVQGKGRLKSARAEPWQLRQENSDGVWNELAFFRRQNKKLIAEKANLEEELDVMRVQAAMDRTTTQELRLCLEKEHQELLQRVVKQESDVVSSSSSSSSSKPSAHRAHEALLRIELLERKMVSLEEETQRLHQDNQELQEANAGLAKDRDDLQAALHRFRSLWAAQGKASQAKAAGELERQLGEAQALRAEEEASRREAEVAGREASQARQRALRLRQELGVVRAERDFLRGAATRRRAKGPVAPIGKIKVRSAWSRVPPYQHRNRPHPPATRGRPERRRESPTRDGWEDLSADSGSEEEEEEYSDSLDNPPLVKSLHKKTTHRVYRCGSGGGGDGASLAGLPAEELSQVEPQFQRGHQWRARKRRMRLKGAFADTRQGVLSLQQQIQALQHDRREALQQARQHSDTCHQLRGQLLTTTQRLASSKQLTQKLSTELTGVEQQKKVLEMELEQWRRVQVQLPPPAPAAPLLPAAEPSSPALKQLEAELKQLQTKLKNGSNEVTKHAAASRSLRGELQEKERRLRELQEKLSHAERDVVMKKHLVEDMRTRLRFFQETDKSLKGQLEEQEKKVKSLSEEASNRKAFVESLKRRLSVATTEKSQHEATSLKLQEDLQKKEQKLQSLQARVGEGEKAMAELEDTASRQMHGLAQKSTKALESAQSKLNLADAQLQQLHTFIQALAREVEREAQTVMVEVRKRRRQRKASSERDGRLSKSSMVRAQSIAASILNMSESDLAAMLDTDEEAEDGGREQDWLQCMLKLLQQQIPSAELLMDAMLVKMKERKVLTEELATLGAAVSEKA</sequence>
<dbReference type="AlphaFoldDB" id="A0A6P8EY81"/>
<organism evidence="3 4">
    <name type="scientific">Clupea harengus</name>
    <name type="common">Atlantic herring</name>
    <dbReference type="NCBI Taxonomy" id="7950"/>
    <lineage>
        <taxon>Eukaryota</taxon>
        <taxon>Metazoa</taxon>
        <taxon>Chordata</taxon>
        <taxon>Craniata</taxon>
        <taxon>Vertebrata</taxon>
        <taxon>Euteleostomi</taxon>
        <taxon>Actinopterygii</taxon>
        <taxon>Neopterygii</taxon>
        <taxon>Teleostei</taxon>
        <taxon>Clupei</taxon>
        <taxon>Clupeiformes</taxon>
        <taxon>Clupeoidei</taxon>
        <taxon>Clupeidae</taxon>
        <taxon>Clupea</taxon>
    </lineage>
</organism>
<feature type="compositionally biased region" description="Basic and acidic residues" evidence="2">
    <location>
        <begin position="351"/>
        <end position="365"/>
    </location>
</feature>
<dbReference type="GeneID" id="105903886"/>
<protein>
    <submittedName>
        <fullName evidence="4">Centlein</fullName>
    </submittedName>
</protein>
<dbReference type="Proteomes" id="UP000515152">
    <property type="component" value="Chromosome 22"/>
</dbReference>
<keyword evidence="1" id="KW-0175">Coiled coil</keyword>
<dbReference type="GO" id="GO:0005813">
    <property type="term" value="C:centrosome"/>
    <property type="evidence" value="ECO:0007669"/>
    <property type="project" value="TreeGrafter"/>
</dbReference>
<feature type="compositionally biased region" description="Low complexity" evidence="2">
    <location>
        <begin position="11"/>
        <end position="25"/>
    </location>
</feature>
<evidence type="ECO:0000256" key="2">
    <source>
        <dbReference type="SAM" id="MobiDB-lite"/>
    </source>
</evidence>
<dbReference type="CTD" id="54875"/>
<feature type="region of interest" description="Disordered" evidence="2">
    <location>
        <begin position="774"/>
        <end position="793"/>
    </location>
</feature>
<evidence type="ECO:0000256" key="1">
    <source>
        <dbReference type="SAM" id="Coils"/>
    </source>
</evidence>
<accession>A0A6P8EY81</accession>
<feature type="region of interest" description="Disordered" evidence="2">
    <location>
        <begin position="267"/>
        <end position="286"/>
    </location>
</feature>
<evidence type="ECO:0000313" key="3">
    <source>
        <dbReference type="Proteomes" id="UP000515152"/>
    </source>
</evidence>
<feature type="coiled-coil region" evidence="1">
    <location>
        <begin position="107"/>
        <end position="134"/>
    </location>
</feature>
<dbReference type="GO" id="GO:0010457">
    <property type="term" value="P:centriole-centriole cohesion"/>
    <property type="evidence" value="ECO:0007669"/>
    <property type="project" value="TreeGrafter"/>
</dbReference>
<dbReference type="RefSeq" id="XP_031415842.1">
    <property type="nucleotide sequence ID" value="XM_031559982.1"/>
</dbReference>
<feature type="compositionally biased region" description="Acidic residues" evidence="2">
    <location>
        <begin position="366"/>
        <end position="383"/>
    </location>
</feature>
<proteinExistence type="predicted"/>
<dbReference type="GO" id="GO:0005814">
    <property type="term" value="C:centriole"/>
    <property type="evidence" value="ECO:0007669"/>
    <property type="project" value="TreeGrafter"/>
</dbReference>
<feature type="region of interest" description="Disordered" evidence="2">
    <location>
        <begin position="331"/>
        <end position="391"/>
    </location>
</feature>
<evidence type="ECO:0000313" key="4">
    <source>
        <dbReference type="RefSeq" id="XP_031415842.1"/>
    </source>
</evidence>
<gene>
    <name evidence="4" type="primary">cntln</name>
</gene>
<dbReference type="OrthoDB" id="10011458at2759"/>
<dbReference type="PANTHER" id="PTHR18957">
    <property type="entry name" value="CENTLEIN"/>
    <property type="match status" value="1"/>
</dbReference>
<dbReference type="PANTHER" id="PTHR18957:SF0">
    <property type="entry name" value="CENTLEIN"/>
    <property type="match status" value="1"/>
</dbReference>
<name>A0A6P8EY81_CLUHA</name>
<feature type="coiled-coil region" evidence="1">
    <location>
        <begin position="557"/>
        <end position="717"/>
    </location>
</feature>
<keyword evidence="3" id="KW-1185">Reference proteome</keyword>
<dbReference type="KEGG" id="char:105903886"/>
<feature type="region of interest" description="Disordered" evidence="2">
    <location>
        <begin position="1"/>
        <end position="25"/>
    </location>
</feature>